<dbReference type="InterPro" id="IPR052170">
    <property type="entry name" value="M29_Exopeptidase"/>
</dbReference>
<dbReference type="Pfam" id="PF02073">
    <property type="entry name" value="Peptidase_M29"/>
    <property type="match status" value="1"/>
</dbReference>
<reference evidence="2" key="1">
    <citation type="journal article" date="2014" name="Front. Microbiol.">
        <title>High frequency of phylogenetically diverse reductive dehalogenase-homologous genes in deep subseafloor sedimentary metagenomes.</title>
        <authorList>
            <person name="Kawai M."/>
            <person name="Futagami T."/>
            <person name="Toyoda A."/>
            <person name="Takaki Y."/>
            <person name="Nishi S."/>
            <person name="Hori S."/>
            <person name="Arai W."/>
            <person name="Tsubouchi T."/>
            <person name="Morono Y."/>
            <person name="Uchiyama I."/>
            <person name="Ito T."/>
            <person name="Fujiyama A."/>
            <person name="Inagaki F."/>
            <person name="Takami H."/>
        </authorList>
    </citation>
    <scope>NUCLEOTIDE SEQUENCE</scope>
    <source>
        <strain evidence="2">Expedition CK06-06</strain>
    </source>
</reference>
<dbReference type="GO" id="GO:0004177">
    <property type="term" value="F:aminopeptidase activity"/>
    <property type="evidence" value="ECO:0007669"/>
    <property type="project" value="InterPro"/>
</dbReference>
<sequence>EILEITPLHYLKLIENIDAYIVVEPYEDPGVLGNAPREKLNAKIKFNAPIKDILYGGKAEYAPGKKWCYAGWPSRKAAKYYNIEYDLLEKFIVGGMSVPQNKMDEITKDLGKSFENTKDVHVTDDLGTDFTVTIQDRPMILDNGLLSDDRIAVGLLGGNLPAGEVFFPPHEKIGEGTLFCPLTRDKMTNKIIKNTHLRFKEGKLLIDEITSEENQSYLINTFKDSEKIDREKNLPELRTYNVAELGIGCNPEITKAIGYILTDEKINGSVHLAFGSNKMMGGTSVSQLHWDFVTAPQANIT</sequence>
<dbReference type="GO" id="GO:0046872">
    <property type="term" value="F:metal ion binding"/>
    <property type="evidence" value="ECO:0007669"/>
    <property type="project" value="UniProtKB-KW"/>
</dbReference>
<dbReference type="AlphaFoldDB" id="X1EH69"/>
<gene>
    <name evidence="2" type="ORF">S03H2_19840</name>
</gene>
<feature type="non-terminal residue" evidence="2">
    <location>
        <position position="301"/>
    </location>
</feature>
<dbReference type="GO" id="GO:0006508">
    <property type="term" value="P:proteolysis"/>
    <property type="evidence" value="ECO:0007669"/>
    <property type="project" value="InterPro"/>
</dbReference>
<dbReference type="PANTHER" id="PTHR34448">
    <property type="entry name" value="AMINOPEPTIDASE"/>
    <property type="match status" value="1"/>
</dbReference>
<proteinExistence type="predicted"/>
<feature type="non-terminal residue" evidence="2">
    <location>
        <position position="1"/>
    </location>
</feature>
<accession>X1EH69</accession>
<dbReference type="EMBL" id="BARU01010401">
    <property type="protein sequence ID" value="GAH32676.1"/>
    <property type="molecule type" value="Genomic_DNA"/>
</dbReference>
<protein>
    <recommendedName>
        <fullName evidence="3">Aminopeptidase</fullName>
    </recommendedName>
</protein>
<organism evidence="2">
    <name type="scientific">marine sediment metagenome</name>
    <dbReference type="NCBI Taxonomy" id="412755"/>
    <lineage>
        <taxon>unclassified sequences</taxon>
        <taxon>metagenomes</taxon>
        <taxon>ecological metagenomes</taxon>
    </lineage>
</organism>
<dbReference type="InterPro" id="IPR000787">
    <property type="entry name" value="Peptidase_M29"/>
</dbReference>
<evidence type="ECO:0000256" key="1">
    <source>
        <dbReference type="ARBA" id="ARBA00022723"/>
    </source>
</evidence>
<keyword evidence="1" id="KW-0479">Metal-binding</keyword>
<evidence type="ECO:0008006" key="3">
    <source>
        <dbReference type="Google" id="ProtNLM"/>
    </source>
</evidence>
<dbReference type="PANTHER" id="PTHR34448:SF1">
    <property type="entry name" value="BLL6088 PROTEIN"/>
    <property type="match status" value="1"/>
</dbReference>
<comment type="caution">
    <text evidence="2">The sequence shown here is derived from an EMBL/GenBank/DDBJ whole genome shotgun (WGS) entry which is preliminary data.</text>
</comment>
<evidence type="ECO:0000313" key="2">
    <source>
        <dbReference type="EMBL" id="GAH32676.1"/>
    </source>
</evidence>
<name>X1EH69_9ZZZZ</name>
<dbReference type="SUPFAM" id="SSF144052">
    <property type="entry name" value="Thermophilic metalloprotease-like"/>
    <property type="match status" value="1"/>
</dbReference>